<dbReference type="STRING" id="1549748.WH95_15270"/>
<dbReference type="EMBL" id="LANI01000022">
    <property type="protein sequence ID" value="KKJ76113.1"/>
    <property type="molecule type" value="Genomic_DNA"/>
</dbReference>
<sequence>MRAILKEFLISQYRLFSDSVMVVVEHKGSFLKRFIDLFFNFRLSLRGKILVFFYSFHPVNLFSER</sequence>
<gene>
    <name evidence="1" type="ORF">WH95_15270</name>
</gene>
<accession>A0A0M2R943</accession>
<evidence type="ECO:0000313" key="1">
    <source>
        <dbReference type="EMBL" id="KKJ76113.1"/>
    </source>
</evidence>
<dbReference type="Proteomes" id="UP000034491">
    <property type="component" value="Unassembled WGS sequence"/>
</dbReference>
<protein>
    <submittedName>
        <fullName evidence="1">Uncharacterized protein</fullName>
    </submittedName>
</protein>
<comment type="caution">
    <text evidence="1">The sequence shown here is derived from an EMBL/GenBank/DDBJ whole genome shotgun (WGS) entry which is preliminary data.</text>
</comment>
<name>A0A0M2R943_9PROT</name>
<evidence type="ECO:0000313" key="2">
    <source>
        <dbReference type="Proteomes" id="UP000034491"/>
    </source>
</evidence>
<proteinExistence type="predicted"/>
<reference evidence="1 2" key="1">
    <citation type="submission" date="2015-03" db="EMBL/GenBank/DDBJ databases">
        <title>Genome sequence of Kiloniella sp. P1-1, isolated from the gut microflora of Pacific white shrimp, Penaeus vannamei.</title>
        <authorList>
            <person name="Shao Z."/>
            <person name="Wang L."/>
            <person name="Li X."/>
        </authorList>
    </citation>
    <scope>NUCLEOTIDE SEQUENCE [LARGE SCALE GENOMIC DNA]</scope>
    <source>
        <strain evidence="1 2">P1-1</strain>
    </source>
</reference>
<dbReference type="AlphaFoldDB" id="A0A0M2R943"/>
<organism evidence="1 2">
    <name type="scientific">Kiloniella litopenaei</name>
    <dbReference type="NCBI Taxonomy" id="1549748"/>
    <lineage>
        <taxon>Bacteria</taxon>
        <taxon>Pseudomonadati</taxon>
        <taxon>Pseudomonadota</taxon>
        <taxon>Alphaproteobacteria</taxon>
        <taxon>Rhodospirillales</taxon>
        <taxon>Kiloniellaceae</taxon>
        <taxon>Kiloniella</taxon>
    </lineage>
</organism>
<keyword evidence="2" id="KW-1185">Reference proteome</keyword>